<gene>
    <name evidence="1" type="ORF">J4Q44_G00160010</name>
</gene>
<comment type="caution">
    <text evidence="1">The sequence shown here is derived from an EMBL/GenBank/DDBJ whole genome shotgun (WGS) entry which is preliminary data.</text>
</comment>
<sequence>MSLLCVRVPSNSTRQITHLASREESQAAWASRKWAQFNGYQSTKRYTDEEAYKGLYIMDKTSPSLHL</sequence>
<dbReference type="AlphaFoldDB" id="A0AAN8LMZ3"/>
<dbReference type="Proteomes" id="UP001356427">
    <property type="component" value="Unassembled WGS sequence"/>
</dbReference>
<organism evidence="1 2">
    <name type="scientific">Coregonus suidteri</name>
    <dbReference type="NCBI Taxonomy" id="861788"/>
    <lineage>
        <taxon>Eukaryota</taxon>
        <taxon>Metazoa</taxon>
        <taxon>Chordata</taxon>
        <taxon>Craniata</taxon>
        <taxon>Vertebrata</taxon>
        <taxon>Euteleostomi</taxon>
        <taxon>Actinopterygii</taxon>
        <taxon>Neopterygii</taxon>
        <taxon>Teleostei</taxon>
        <taxon>Protacanthopterygii</taxon>
        <taxon>Salmoniformes</taxon>
        <taxon>Salmonidae</taxon>
        <taxon>Coregoninae</taxon>
        <taxon>Coregonus</taxon>
    </lineage>
</organism>
<reference evidence="1 2" key="1">
    <citation type="submission" date="2021-04" db="EMBL/GenBank/DDBJ databases">
        <authorList>
            <person name="De Guttry C."/>
            <person name="Zahm M."/>
            <person name="Klopp C."/>
            <person name="Cabau C."/>
            <person name="Louis A."/>
            <person name="Berthelot C."/>
            <person name="Parey E."/>
            <person name="Roest Crollius H."/>
            <person name="Montfort J."/>
            <person name="Robinson-Rechavi M."/>
            <person name="Bucao C."/>
            <person name="Bouchez O."/>
            <person name="Gislard M."/>
            <person name="Lluch J."/>
            <person name="Milhes M."/>
            <person name="Lampietro C."/>
            <person name="Lopez Roques C."/>
            <person name="Donnadieu C."/>
            <person name="Braasch I."/>
            <person name="Desvignes T."/>
            <person name="Postlethwait J."/>
            <person name="Bobe J."/>
            <person name="Wedekind C."/>
            <person name="Guiguen Y."/>
        </authorList>
    </citation>
    <scope>NUCLEOTIDE SEQUENCE [LARGE SCALE GENOMIC DNA]</scope>
    <source>
        <strain evidence="1">Cs_M1</strain>
        <tissue evidence="1">Blood</tissue>
    </source>
</reference>
<evidence type="ECO:0000313" key="2">
    <source>
        <dbReference type="Proteomes" id="UP001356427"/>
    </source>
</evidence>
<protein>
    <submittedName>
        <fullName evidence="1">Uncharacterized protein</fullName>
    </submittedName>
</protein>
<accession>A0AAN8LMZ3</accession>
<evidence type="ECO:0000313" key="1">
    <source>
        <dbReference type="EMBL" id="KAK6312654.1"/>
    </source>
</evidence>
<proteinExistence type="predicted"/>
<dbReference type="EMBL" id="JAGTTL010000014">
    <property type="protein sequence ID" value="KAK6312654.1"/>
    <property type="molecule type" value="Genomic_DNA"/>
</dbReference>
<name>A0AAN8LMZ3_9TELE</name>
<keyword evidence="2" id="KW-1185">Reference proteome</keyword>